<evidence type="ECO:0000313" key="10">
    <source>
        <dbReference type="Proteomes" id="UP000824596"/>
    </source>
</evidence>
<dbReference type="CDD" id="cd11041">
    <property type="entry name" value="CYP503A1-like"/>
    <property type="match status" value="1"/>
</dbReference>
<gene>
    <name evidence="9" type="ORF">HRG_00505</name>
</gene>
<accession>A0A9P8SLT9</accession>
<dbReference type="GO" id="GO:0020037">
    <property type="term" value="F:heme binding"/>
    <property type="evidence" value="ECO:0007669"/>
    <property type="project" value="InterPro"/>
</dbReference>
<dbReference type="Proteomes" id="UP000824596">
    <property type="component" value="Unassembled WGS sequence"/>
</dbReference>
<dbReference type="GO" id="GO:0005506">
    <property type="term" value="F:iron ion binding"/>
    <property type="evidence" value="ECO:0007669"/>
    <property type="project" value="InterPro"/>
</dbReference>
<comment type="cofactor">
    <cofactor evidence="1 8">
        <name>heme</name>
        <dbReference type="ChEBI" id="CHEBI:30413"/>
    </cofactor>
</comment>
<feature type="binding site" description="axial binding residue" evidence="8">
    <location>
        <position position="482"/>
    </location>
    <ligand>
        <name>heme</name>
        <dbReference type="ChEBI" id="CHEBI:30413"/>
    </ligand>
    <ligandPart>
        <name>Fe</name>
        <dbReference type="ChEBI" id="CHEBI:18248"/>
    </ligandPart>
</feature>
<keyword evidence="7" id="KW-0503">Monooxygenase</keyword>
<evidence type="ECO:0000256" key="5">
    <source>
        <dbReference type="ARBA" id="ARBA00023002"/>
    </source>
</evidence>
<dbReference type="InterPro" id="IPR036396">
    <property type="entry name" value="Cyt_P450_sf"/>
</dbReference>
<dbReference type="InterPro" id="IPR001128">
    <property type="entry name" value="Cyt_P450"/>
</dbReference>
<evidence type="ECO:0000256" key="3">
    <source>
        <dbReference type="ARBA" id="ARBA00022617"/>
    </source>
</evidence>
<dbReference type="InterPro" id="IPR002403">
    <property type="entry name" value="Cyt_P450_E_grp-IV"/>
</dbReference>
<keyword evidence="4 8" id="KW-0479">Metal-binding</keyword>
<comment type="similarity">
    <text evidence="2">Belongs to the cytochrome P450 family.</text>
</comment>
<sequence length="536" mass="61071">MFASVQALGLLLVVVIGLLHLRRLTSLAHKQDKDDTRILKTQPVFGIREERFRWVRARLRSFTETSKWAFEGYEKYCKVNLPFAIPSLEHGLTVVIPPQQIKKVYGLSESVLDVKQVQHENMQLRWTFPDPHLHAEQLHITVVRNQLTQNIPILAPRVAAEIEFGFERSWGYDGEWNEVRTWSSALRIIAGAANGAFCGLPLCRDVVFLDRLRDHAMSLFGGAIAMSCLPSALQRVFGPILMIVSRFMAERVMKRSRPIVRERLENTARLKADPDHEWTPPQDALQWIIDECYASPNREQLDLGRVCERLLIANDISLLTTAFTAQNFILDLYSSDPARGYVDALREECADVLRESGGKWTPDAVENLRLVDAAIRESMRISPLGSVLLPRKVLDPDGIVIGGWSVPVPRGTRIVVPVEPIHYDAKAYPEAHLYNPFRFVQPADNDNNEVVTWEKKQSFKVKSTVTLDESFLAFGVPGRNACPGRFFALLELKIFVANLLLNYEVEYLKSRPKPVHMMWVKYPSDANIRIRRRAGR</sequence>
<comment type="caution">
    <text evidence="9">The sequence shown here is derived from an EMBL/GenBank/DDBJ whole genome shotgun (WGS) entry which is preliminary data.</text>
</comment>
<keyword evidence="6 8" id="KW-0408">Iron</keyword>
<evidence type="ECO:0000256" key="4">
    <source>
        <dbReference type="ARBA" id="ARBA00022723"/>
    </source>
</evidence>
<dbReference type="PANTHER" id="PTHR46206:SF1">
    <property type="entry name" value="P450, PUTATIVE (EUROFUNG)-RELATED"/>
    <property type="match status" value="1"/>
</dbReference>
<evidence type="ECO:0000256" key="2">
    <source>
        <dbReference type="ARBA" id="ARBA00010617"/>
    </source>
</evidence>
<dbReference type="PANTHER" id="PTHR46206">
    <property type="entry name" value="CYTOCHROME P450"/>
    <property type="match status" value="1"/>
</dbReference>
<dbReference type="PRINTS" id="PR00465">
    <property type="entry name" value="EP450IV"/>
</dbReference>
<dbReference type="RefSeq" id="XP_044725376.1">
    <property type="nucleotide sequence ID" value="XM_044858976.1"/>
</dbReference>
<evidence type="ECO:0000256" key="8">
    <source>
        <dbReference type="PIRSR" id="PIRSR602403-1"/>
    </source>
</evidence>
<evidence type="ECO:0000256" key="6">
    <source>
        <dbReference type="ARBA" id="ARBA00023004"/>
    </source>
</evidence>
<proteinExistence type="inferred from homology"/>
<organism evidence="9 10">
    <name type="scientific">Hirsutella rhossiliensis</name>
    <dbReference type="NCBI Taxonomy" id="111463"/>
    <lineage>
        <taxon>Eukaryota</taxon>
        <taxon>Fungi</taxon>
        <taxon>Dikarya</taxon>
        <taxon>Ascomycota</taxon>
        <taxon>Pezizomycotina</taxon>
        <taxon>Sordariomycetes</taxon>
        <taxon>Hypocreomycetidae</taxon>
        <taxon>Hypocreales</taxon>
        <taxon>Ophiocordycipitaceae</taxon>
        <taxon>Hirsutella</taxon>
    </lineage>
</organism>
<dbReference type="SUPFAM" id="SSF48264">
    <property type="entry name" value="Cytochrome P450"/>
    <property type="match status" value="1"/>
</dbReference>
<dbReference type="Pfam" id="PF00067">
    <property type="entry name" value="p450"/>
    <property type="match status" value="1"/>
</dbReference>
<evidence type="ECO:0000256" key="1">
    <source>
        <dbReference type="ARBA" id="ARBA00001971"/>
    </source>
</evidence>
<evidence type="ECO:0000256" key="7">
    <source>
        <dbReference type="ARBA" id="ARBA00023033"/>
    </source>
</evidence>
<dbReference type="AlphaFoldDB" id="A0A9P8SLT9"/>
<name>A0A9P8SLT9_9HYPO</name>
<reference evidence="9" key="1">
    <citation type="submission" date="2021-09" db="EMBL/GenBank/DDBJ databases">
        <title>A high-quality genome of the endoparasitic fungus Hirsutella rhossiliensis with a comparison of Hirsutella genomes reveals transposable elements contributing to genome size variation.</title>
        <authorList>
            <person name="Lin R."/>
            <person name="Jiao Y."/>
            <person name="Sun X."/>
            <person name="Ling J."/>
            <person name="Xie B."/>
            <person name="Cheng X."/>
        </authorList>
    </citation>
    <scope>NUCLEOTIDE SEQUENCE</scope>
    <source>
        <strain evidence="9">HR02</strain>
    </source>
</reference>
<dbReference type="OrthoDB" id="1844152at2759"/>
<dbReference type="EMBL" id="JAIZPD010000001">
    <property type="protein sequence ID" value="KAH0967863.1"/>
    <property type="molecule type" value="Genomic_DNA"/>
</dbReference>
<dbReference type="GO" id="GO:0016705">
    <property type="term" value="F:oxidoreductase activity, acting on paired donors, with incorporation or reduction of molecular oxygen"/>
    <property type="evidence" value="ECO:0007669"/>
    <property type="project" value="InterPro"/>
</dbReference>
<keyword evidence="3 8" id="KW-0349">Heme</keyword>
<dbReference type="GeneID" id="68349634"/>
<dbReference type="GO" id="GO:0004497">
    <property type="term" value="F:monooxygenase activity"/>
    <property type="evidence" value="ECO:0007669"/>
    <property type="project" value="UniProtKB-KW"/>
</dbReference>
<protein>
    <submittedName>
        <fullName evidence="9">Cytochrome p450 domain-containing protein</fullName>
    </submittedName>
</protein>
<dbReference type="Gene3D" id="1.10.630.10">
    <property type="entry name" value="Cytochrome P450"/>
    <property type="match status" value="1"/>
</dbReference>
<evidence type="ECO:0000313" key="9">
    <source>
        <dbReference type="EMBL" id="KAH0967863.1"/>
    </source>
</evidence>
<keyword evidence="5" id="KW-0560">Oxidoreductase</keyword>
<keyword evidence="10" id="KW-1185">Reference proteome</keyword>